<sequence>MRLGAGLLGARPSRRAIPTLPPRPLRCGTTGAGGGSGGPPGGGGAPPALHHGVSAVGRLLGWYKGGGGGGGWSGGSGRLAARSSFRVATLVVLTAAAVGSVAWLGVGGDGGGTAAFSHPSWGLAAFLHARVQLSDAANAVLDGGAGGAGGGVDAAVDAAAASSAASVAVGPPRVTGGGDGGDGDGGGALGRDGASRSGTGTGGGGVADAVSPPPPPPPSPPPPPAAPRPAEPVRLTVYIHDRVGWERAYVDSLFDSPAVAVTRVPLTTAQMQGTARGPSSAMGRRPPRGAATALVINAMLLKGSTPSQEAAFGRLVRWLSPAVSVFCSDERGQVGWAHAAMMAHSATTLRQYAVHTYNNASTEGWGDRGGRGGHHRTSHAIPLGYMAGMFDSNYTARRRAAANATTLASQRRYAWAFPSKLLGKDREPMLAAFRSWAGVPYTVGPRSVQATRVAYESAAFVPNSHGNVVLDCFRLYEASMAGAIPVLVASASEFRTNFGALPELPPWVVAPDWPAALAAVRALAADKRALNARQRADGATSIPIGGGRGGSGTVATAAGEGGGGGEGGCRGQPM</sequence>
<evidence type="ECO:0000313" key="1">
    <source>
        <dbReference type="EMBL" id="KAK1869858.1"/>
    </source>
</evidence>
<comment type="caution">
    <text evidence="1">The sequence shown here is derived from an EMBL/GenBank/DDBJ whole genome shotgun (WGS) entry which is preliminary data.</text>
</comment>
<name>A0ACC3CIC4_PYRYE</name>
<dbReference type="EMBL" id="CM020620">
    <property type="protein sequence ID" value="KAK1869858.1"/>
    <property type="molecule type" value="Genomic_DNA"/>
</dbReference>
<accession>A0ACC3CIC4</accession>
<keyword evidence="2" id="KW-1185">Reference proteome</keyword>
<proteinExistence type="predicted"/>
<protein>
    <submittedName>
        <fullName evidence="1">Uncharacterized protein</fullName>
    </submittedName>
</protein>
<evidence type="ECO:0000313" key="2">
    <source>
        <dbReference type="Proteomes" id="UP000798662"/>
    </source>
</evidence>
<reference evidence="1" key="1">
    <citation type="submission" date="2019-11" db="EMBL/GenBank/DDBJ databases">
        <title>Nori genome reveals adaptations in red seaweeds to the harsh intertidal environment.</title>
        <authorList>
            <person name="Wang D."/>
            <person name="Mao Y."/>
        </authorList>
    </citation>
    <scope>NUCLEOTIDE SEQUENCE</scope>
    <source>
        <tissue evidence="1">Gametophyte</tissue>
    </source>
</reference>
<organism evidence="1 2">
    <name type="scientific">Pyropia yezoensis</name>
    <name type="common">Susabi-nori</name>
    <name type="synonym">Porphyra yezoensis</name>
    <dbReference type="NCBI Taxonomy" id="2788"/>
    <lineage>
        <taxon>Eukaryota</taxon>
        <taxon>Rhodophyta</taxon>
        <taxon>Bangiophyceae</taxon>
        <taxon>Bangiales</taxon>
        <taxon>Bangiaceae</taxon>
        <taxon>Pyropia</taxon>
    </lineage>
</organism>
<dbReference type="Proteomes" id="UP000798662">
    <property type="component" value="Chromosome 3"/>
</dbReference>
<gene>
    <name evidence="1" type="ORF">I4F81_012323</name>
</gene>